<dbReference type="EMBL" id="CP117255">
    <property type="protein sequence ID" value="WFR94381.1"/>
    <property type="molecule type" value="Genomic_DNA"/>
</dbReference>
<dbReference type="AlphaFoldDB" id="A0AAF1K2Y2"/>
<dbReference type="KEGG" id="rtu:PR017_11095"/>
<name>A0AAF1K2Y2_9HYPH</name>
<accession>A0AAF1K2Y2</accession>
<reference evidence="2" key="2">
    <citation type="journal article" date="2023" name="MicrobiologyOpen">
        <title>Genomics of the tumorigenes clade of the family Rhizobiaceae and description of Rhizobium rhododendri sp. nov.</title>
        <authorList>
            <person name="Kuzmanovic N."/>
            <person name="diCenzo G.C."/>
            <person name="Bunk B."/>
            <person name="Sproeer C."/>
            <person name="Fruehling A."/>
            <person name="Neumann-Schaal M."/>
            <person name="Overmann J."/>
            <person name="Smalla K."/>
        </authorList>
    </citation>
    <scope>NUCLEOTIDE SEQUENCE [LARGE SCALE GENOMIC DNA]</scope>
    <source>
        <strain evidence="2">1078</strain>
    </source>
</reference>
<dbReference type="SUPFAM" id="SSF53448">
    <property type="entry name" value="Nucleotide-diphospho-sugar transferases"/>
    <property type="match status" value="1"/>
</dbReference>
<protein>
    <submittedName>
        <fullName evidence="1">Uncharacterized protein</fullName>
    </submittedName>
</protein>
<dbReference type="RefSeq" id="WP_133255665.1">
    <property type="nucleotide sequence ID" value="NZ_CP117255.1"/>
</dbReference>
<sequence>MYRNSEFSFQLCDVWNKKILLRFTRNAKMYQQEEYNTSFMPAELKWIDVCIVATRRPELLERTLRSFHANLFSAFRIRRIIANIDPLFGSVADQERCIAIIRQYDPNALISLPERPNFAKAVASNWLASSTDVILHLEDDWLLNRPVRPDHLHAFVDYPWIGQISFNHANKRWDVRKNGSFCYALKHFRLIGIKCSIGQKKPTFLTGPSFLRGSFAHRSAELMDFALDPEKQFCRGVNRSLERYAAQYRNLIVGEIDAYYIEDIGRSWRKERNIVKQVVAGQSYWTGTAPEANDAPEIRLVTESGSREI</sequence>
<evidence type="ECO:0000313" key="2">
    <source>
        <dbReference type="Proteomes" id="UP000249499"/>
    </source>
</evidence>
<evidence type="ECO:0000313" key="1">
    <source>
        <dbReference type="EMBL" id="WFR94381.1"/>
    </source>
</evidence>
<dbReference type="Proteomes" id="UP000249499">
    <property type="component" value="Chromosome"/>
</dbReference>
<dbReference type="InterPro" id="IPR029044">
    <property type="entry name" value="Nucleotide-diphossugar_trans"/>
</dbReference>
<reference evidence="1 2" key="1">
    <citation type="journal article" date="2018" name="Sci. Rep.">
        <title>Rhizobium tumorigenes sp. nov., a novel plant tumorigenic bacterium isolated from cane gall tumors on thornless blackberry.</title>
        <authorList>
            <person name="Kuzmanovi N."/>
            <person name="Smalla K."/>
            <person name="Gronow S."/>
            <person name="PuBawska J."/>
        </authorList>
    </citation>
    <scope>NUCLEOTIDE SEQUENCE [LARGE SCALE GENOMIC DNA]</scope>
    <source>
        <strain evidence="1 2">1078</strain>
    </source>
</reference>
<keyword evidence="2" id="KW-1185">Reference proteome</keyword>
<gene>
    <name evidence="1" type="ORF">PR017_11095</name>
</gene>
<organism evidence="1 2">
    <name type="scientific">Rhizobium tumorigenes</name>
    <dbReference type="NCBI Taxonomy" id="2041385"/>
    <lineage>
        <taxon>Bacteria</taxon>
        <taxon>Pseudomonadati</taxon>
        <taxon>Pseudomonadota</taxon>
        <taxon>Alphaproteobacteria</taxon>
        <taxon>Hyphomicrobiales</taxon>
        <taxon>Rhizobiaceae</taxon>
        <taxon>Rhizobium/Agrobacterium group</taxon>
        <taxon>Rhizobium</taxon>
    </lineage>
</organism>
<proteinExistence type="predicted"/>